<evidence type="ECO:0000259" key="4">
    <source>
        <dbReference type="SMART" id="SM00967"/>
    </source>
</evidence>
<dbReference type="Gene3D" id="3.30.1330.30">
    <property type="match status" value="1"/>
</dbReference>
<evidence type="ECO:0000256" key="3">
    <source>
        <dbReference type="ARBA" id="ARBA00022679"/>
    </source>
</evidence>
<dbReference type="SMART" id="SM00967">
    <property type="entry name" value="SpoU_sub_bind"/>
    <property type="match status" value="1"/>
</dbReference>
<dbReference type="SUPFAM" id="SSF55315">
    <property type="entry name" value="L30e-like"/>
    <property type="match status" value="1"/>
</dbReference>
<dbReference type="InterPro" id="IPR029028">
    <property type="entry name" value="Alpha/beta_knot_MTases"/>
</dbReference>
<sequence length="284" mass="30226">MSDSKSSKPFLESPRHPLVQALKQLKEKPAERRRQGRLLIEGRRLIQDALDAGVQVDVILAGEQAAGDPATAELLERARSAGSRVYACGPRVIRALADTEHPQGIVAAVAAREPALPAPEQLEPPVVLVDGVQDPGNVGTIVRTAAAAGVGAVVLDLHSADLWNPKVVRASAGAVFRVTAVRLERPGALEELAGRLRRLGWAIMGLDPRGGRRYFDEALTGRVALVVGSEGWGLSEAMEKQCTHLLRIPLEAGVESLNVATATAIVLFEAARQRARALENGGRL</sequence>
<dbReference type="Pfam" id="PF00588">
    <property type="entry name" value="SpoU_methylase"/>
    <property type="match status" value="1"/>
</dbReference>
<dbReference type="InterPro" id="IPR001537">
    <property type="entry name" value="SpoU_MeTrfase"/>
</dbReference>
<comment type="similarity">
    <text evidence="1">Belongs to the class IV-like SAM-binding methyltransferase superfamily. RNA methyltransferase TrmH family.</text>
</comment>
<dbReference type="InterPro" id="IPR013123">
    <property type="entry name" value="SpoU_subst-bd"/>
</dbReference>
<reference evidence="5 6" key="1">
    <citation type="journal article" date="2024" name="Front. Microbiol.">
        <title>Novel thermophilic genera Geochorda gen. nov. and Carboxydochorda gen. nov. from the deep terrestrial subsurface reveal the ecophysiological diversity in the class Limnochordia.</title>
        <authorList>
            <person name="Karnachuk O.V."/>
            <person name="Lukina A.P."/>
            <person name="Avakyan M.R."/>
            <person name="Kadnikov V.V."/>
            <person name="Begmatov S."/>
            <person name="Beletsky A.V."/>
            <person name="Vlasova K.G."/>
            <person name="Novikov A.A."/>
            <person name="Shcherbakova V.A."/>
            <person name="Mardanov A.V."/>
            <person name="Ravin N.V."/>
        </authorList>
    </citation>
    <scope>NUCLEOTIDE SEQUENCE [LARGE SCALE GENOMIC DNA]</scope>
    <source>
        <strain evidence="5 6">L945</strain>
    </source>
</reference>
<dbReference type="PANTHER" id="PTHR43191">
    <property type="entry name" value="RRNA METHYLTRANSFERASE 3"/>
    <property type="match status" value="1"/>
</dbReference>
<dbReference type="InterPro" id="IPR029026">
    <property type="entry name" value="tRNA_m1G_MTases_N"/>
</dbReference>
<organism evidence="5 6">
    <name type="scientific">Carboxydichorda subterranea</name>
    <dbReference type="NCBI Taxonomy" id="3109565"/>
    <lineage>
        <taxon>Bacteria</taxon>
        <taxon>Bacillati</taxon>
        <taxon>Bacillota</taxon>
        <taxon>Limnochordia</taxon>
        <taxon>Limnochordales</taxon>
        <taxon>Geochordaceae</taxon>
        <taxon>Carboxydichorda</taxon>
    </lineage>
</organism>
<dbReference type="EMBL" id="CP141615">
    <property type="protein sequence ID" value="WRP18709.1"/>
    <property type="molecule type" value="Genomic_DNA"/>
</dbReference>
<proteinExistence type="inferred from homology"/>
<evidence type="ECO:0000313" key="6">
    <source>
        <dbReference type="Proteomes" id="UP001332192"/>
    </source>
</evidence>
<dbReference type="CDD" id="cd18095">
    <property type="entry name" value="SpoU-like_rRNA-MTase"/>
    <property type="match status" value="1"/>
</dbReference>
<dbReference type="GO" id="GO:0008168">
    <property type="term" value="F:methyltransferase activity"/>
    <property type="evidence" value="ECO:0007669"/>
    <property type="project" value="UniProtKB-KW"/>
</dbReference>
<keyword evidence="3" id="KW-0808">Transferase</keyword>
<dbReference type="Proteomes" id="UP001332192">
    <property type="component" value="Chromosome"/>
</dbReference>
<accession>A0ABZ1C185</accession>
<evidence type="ECO:0000256" key="2">
    <source>
        <dbReference type="ARBA" id="ARBA00022603"/>
    </source>
</evidence>
<dbReference type="RefSeq" id="WP_324717982.1">
    <property type="nucleotide sequence ID" value="NZ_CP141615.1"/>
</dbReference>
<name>A0ABZ1C185_9FIRM</name>
<dbReference type="Pfam" id="PF22435">
    <property type="entry name" value="MRM3-like_sub_bind"/>
    <property type="match status" value="1"/>
</dbReference>
<feature type="domain" description="RNA 2-O ribose methyltransferase substrate binding" evidence="4">
    <location>
        <begin position="39"/>
        <end position="115"/>
    </location>
</feature>
<dbReference type="GO" id="GO:0032259">
    <property type="term" value="P:methylation"/>
    <property type="evidence" value="ECO:0007669"/>
    <property type="project" value="UniProtKB-KW"/>
</dbReference>
<dbReference type="InterPro" id="IPR053888">
    <property type="entry name" value="MRM3-like_sub_bind"/>
</dbReference>
<dbReference type="SUPFAM" id="SSF75217">
    <property type="entry name" value="alpha/beta knot"/>
    <property type="match status" value="1"/>
</dbReference>
<dbReference type="InterPro" id="IPR051259">
    <property type="entry name" value="rRNA_Methyltransferase"/>
</dbReference>
<keyword evidence="6" id="KW-1185">Reference proteome</keyword>
<evidence type="ECO:0000256" key="1">
    <source>
        <dbReference type="ARBA" id="ARBA00007228"/>
    </source>
</evidence>
<protein>
    <submittedName>
        <fullName evidence="5">RNA methyltransferase</fullName>
    </submittedName>
</protein>
<dbReference type="InterPro" id="IPR029064">
    <property type="entry name" value="Ribosomal_eL30-like_sf"/>
</dbReference>
<dbReference type="PANTHER" id="PTHR43191:SF2">
    <property type="entry name" value="RRNA METHYLTRANSFERASE 3, MITOCHONDRIAL"/>
    <property type="match status" value="1"/>
</dbReference>
<evidence type="ECO:0000313" key="5">
    <source>
        <dbReference type="EMBL" id="WRP18709.1"/>
    </source>
</evidence>
<keyword evidence="2 5" id="KW-0489">Methyltransferase</keyword>
<gene>
    <name evidence="5" type="ORF">U7230_06860</name>
</gene>
<dbReference type="Gene3D" id="3.40.1280.10">
    <property type="match status" value="1"/>
</dbReference>